<feature type="non-terminal residue" evidence="2">
    <location>
        <position position="473"/>
    </location>
</feature>
<accession>A0A6G0W760</accession>
<dbReference type="InterPro" id="IPR018289">
    <property type="entry name" value="MULE_transposase_dom"/>
</dbReference>
<protein>
    <submittedName>
        <fullName evidence="2">RING-type domain-containing protein</fullName>
    </submittedName>
</protein>
<comment type="caution">
    <text evidence="2">The sequence shown here is derived from an EMBL/GenBank/DDBJ whole genome shotgun (WGS) entry which is preliminary data.</text>
</comment>
<sequence length="473" mass="55604">MENLLDNVDYVQDQHQHQQLAPLSQSIRGIRGRSTVFIDELGFNYYQHSIRREIRYLTCVNRRYGCPVSAIMNIADGSPIHISNNYAHHNHEPAPRYTVAHRNMINRLRERATTENTVAQTIVDEEMLLVNTICMDGTFQVRPREPADINQIFTIQIIVNNVAIPIVHALLVNRQTETYCRLLQFLRQELHLNLDYNNIQVITDYEQGLRNAITRVLPEANNSGCWFHFIQAIIRFVRTHHLTQICTTNENARRILRMLMALPHLPGNEIMFHENVYSIQLGFRFIQDLVADYNLEMDLAILMTYFERFWMDQVTPLRFTVYRLQHRTNNFIESYHSSLLRLMGQRPPLYRFYDNLRTIELRARNDFTRALNGQRVRQSDYRIYPQNNTTINNAWFNVENGRYSLEDFLRNVSYTQILRNELGEPNFEPRPATNVQPLPPPQLPQPLILGPLRPPSPLPVLPVKNRAIHIRGR</sequence>
<dbReference type="PANTHER" id="PTHR47160:SF10">
    <property type="entry name" value="MULE TRANSPOSASE DOMAIN-CONTAINING PROTEIN"/>
    <property type="match status" value="1"/>
</dbReference>
<dbReference type="Gene3D" id="2.20.25.240">
    <property type="match status" value="1"/>
</dbReference>
<evidence type="ECO:0000259" key="1">
    <source>
        <dbReference type="Pfam" id="PF10551"/>
    </source>
</evidence>
<name>A0A6G0W760_APHCR</name>
<dbReference type="PANTHER" id="PTHR47160">
    <property type="entry name" value="PUTATIVE-RELATED"/>
    <property type="match status" value="1"/>
</dbReference>
<dbReference type="Pfam" id="PF10551">
    <property type="entry name" value="MULE"/>
    <property type="match status" value="1"/>
</dbReference>
<evidence type="ECO:0000313" key="2">
    <source>
        <dbReference type="EMBL" id="KAF0721924.1"/>
    </source>
</evidence>
<evidence type="ECO:0000313" key="3">
    <source>
        <dbReference type="Proteomes" id="UP000478052"/>
    </source>
</evidence>
<reference evidence="2 3" key="1">
    <citation type="submission" date="2019-08" db="EMBL/GenBank/DDBJ databases">
        <title>Whole genome of Aphis craccivora.</title>
        <authorList>
            <person name="Voronova N.V."/>
            <person name="Shulinski R.S."/>
            <person name="Bandarenka Y.V."/>
            <person name="Zhorov D.G."/>
            <person name="Warner D."/>
        </authorList>
    </citation>
    <scope>NUCLEOTIDE SEQUENCE [LARGE SCALE GENOMIC DNA]</scope>
    <source>
        <strain evidence="2">180601</strain>
        <tissue evidence="2">Whole Body</tissue>
    </source>
</reference>
<dbReference type="Proteomes" id="UP000478052">
    <property type="component" value="Unassembled WGS sequence"/>
</dbReference>
<dbReference type="OrthoDB" id="6622209at2759"/>
<proteinExistence type="predicted"/>
<keyword evidence="3" id="KW-1185">Reference proteome</keyword>
<organism evidence="2 3">
    <name type="scientific">Aphis craccivora</name>
    <name type="common">Cowpea aphid</name>
    <dbReference type="NCBI Taxonomy" id="307492"/>
    <lineage>
        <taxon>Eukaryota</taxon>
        <taxon>Metazoa</taxon>
        <taxon>Ecdysozoa</taxon>
        <taxon>Arthropoda</taxon>
        <taxon>Hexapoda</taxon>
        <taxon>Insecta</taxon>
        <taxon>Pterygota</taxon>
        <taxon>Neoptera</taxon>
        <taxon>Paraneoptera</taxon>
        <taxon>Hemiptera</taxon>
        <taxon>Sternorrhyncha</taxon>
        <taxon>Aphidomorpha</taxon>
        <taxon>Aphidoidea</taxon>
        <taxon>Aphididae</taxon>
        <taxon>Aphidini</taxon>
        <taxon>Aphis</taxon>
        <taxon>Aphis</taxon>
    </lineage>
</organism>
<feature type="domain" description="MULE transposase" evidence="1">
    <location>
        <begin position="133"/>
        <end position="231"/>
    </location>
</feature>
<dbReference type="AlphaFoldDB" id="A0A6G0W760"/>
<dbReference type="EMBL" id="VUJU01009116">
    <property type="protein sequence ID" value="KAF0721924.1"/>
    <property type="molecule type" value="Genomic_DNA"/>
</dbReference>
<gene>
    <name evidence="2" type="ORF">FWK35_00027672</name>
</gene>